<evidence type="ECO:0000259" key="1">
    <source>
        <dbReference type="PROSITE" id="PS50878"/>
    </source>
</evidence>
<organism evidence="2 3">
    <name type="scientific">Candidatus Magasanikbacteria bacterium GW2011_GWC2_34_16</name>
    <dbReference type="NCBI Taxonomy" id="1619045"/>
    <lineage>
        <taxon>Bacteria</taxon>
        <taxon>Candidatus Magasanikiibacteriota</taxon>
    </lineage>
</organism>
<protein>
    <submittedName>
        <fullName evidence="2">Retron-type reverse transcriptase</fullName>
    </submittedName>
</protein>
<dbReference type="GO" id="GO:0003964">
    <property type="term" value="F:RNA-directed DNA polymerase activity"/>
    <property type="evidence" value="ECO:0007669"/>
    <property type="project" value="UniProtKB-KW"/>
</dbReference>
<dbReference type="EMBL" id="LBPO01000001">
    <property type="protein sequence ID" value="KKP59545.1"/>
    <property type="molecule type" value="Genomic_DNA"/>
</dbReference>
<dbReference type="Pfam" id="PF00078">
    <property type="entry name" value="RVT_1"/>
    <property type="match status" value="1"/>
</dbReference>
<comment type="caution">
    <text evidence="2">The sequence shown here is derived from an EMBL/GenBank/DDBJ whole genome shotgun (WGS) entry which is preliminary data.</text>
</comment>
<dbReference type="PANTHER" id="PTHR34047">
    <property type="entry name" value="NUCLEAR INTRON MATURASE 1, MITOCHONDRIAL-RELATED"/>
    <property type="match status" value="1"/>
</dbReference>
<keyword evidence="2" id="KW-0695">RNA-directed DNA polymerase</keyword>
<dbReference type="PATRIC" id="fig|1619045.3.peg.47"/>
<gene>
    <name evidence="2" type="ORF">UR53_C0001G0045</name>
</gene>
<dbReference type="InterPro" id="IPR051083">
    <property type="entry name" value="GrpII_Intron_Splice-Mob/Def"/>
</dbReference>
<accession>A0A0G0D8E2</accession>
<sequence>MYNDLVTIENLFNAWYEFKKGKSNKPDVMLFELNLEDNIFQLYEDLITKNYFHQPYHTFYIWDPKFRIINKASVRDRVVHHLLYKYLEKIYQPIFIYHSYSCQAGKGVHKAVSDLSDSIRKMTKNYTKNIWYLKLDIKKFFANVDHEVLLRQLKNRVYDPDVIWLLEKVIRSFVQNCHPRENGNPTLDPRLRGDDNHGVGIPIGNLTSQIFANIYMNELDYFVKFNLREKYYFRYADDFIFLHESQEYLEKLKDVICQFVTDKLKLTVHPNKIFLQKFNQGLDFLGYVLLPHHQILRTKTKQRMFKKTKEKVEEFNDGLISDFELGQTVQSYLGVLAHCDGYEVRVNLRNEVWVDKQANYFFKRHLIIGEVNSKQ</sequence>
<keyword evidence="2" id="KW-0548">Nucleotidyltransferase</keyword>
<evidence type="ECO:0000313" key="3">
    <source>
        <dbReference type="Proteomes" id="UP000034927"/>
    </source>
</evidence>
<reference evidence="2 3" key="1">
    <citation type="journal article" date="2015" name="Nature">
        <title>rRNA introns, odd ribosomes, and small enigmatic genomes across a large radiation of phyla.</title>
        <authorList>
            <person name="Brown C.T."/>
            <person name="Hug L.A."/>
            <person name="Thomas B.C."/>
            <person name="Sharon I."/>
            <person name="Castelle C.J."/>
            <person name="Singh A."/>
            <person name="Wilkins M.J."/>
            <person name="Williams K.H."/>
            <person name="Banfield J.F."/>
        </authorList>
    </citation>
    <scope>NUCLEOTIDE SEQUENCE [LARGE SCALE GENOMIC DNA]</scope>
</reference>
<dbReference type="Proteomes" id="UP000034927">
    <property type="component" value="Unassembled WGS sequence"/>
</dbReference>
<dbReference type="InterPro" id="IPR043502">
    <property type="entry name" value="DNA/RNA_pol_sf"/>
</dbReference>
<dbReference type="PROSITE" id="PS50878">
    <property type="entry name" value="RT_POL"/>
    <property type="match status" value="1"/>
</dbReference>
<dbReference type="InterPro" id="IPR000477">
    <property type="entry name" value="RT_dom"/>
</dbReference>
<dbReference type="SUPFAM" id="SSF56672">
    <property type="entry name" value="DNA/RNA polymerases"/>
    <property type="match status" value="1"/>
</dbReference>
<proteinExistence type="predicted"/>
<feature type="domain" description="Reverse transcriptase" evidence="1">
    <location>
        <begin position="50"/>
        <end position="289"/>
    </location>
</feature>
<dbReference type="AlphaFoldDB" id="A0A0G0D8E2"/>
<keyword evidence="2" id="KW-0808">Transferase</keyword>
<dbReference type="CDD" id="cd01651">
    <property type="entry name" value="RT_G2_intron"/>
    <property type="match status" value="1"/>
</dbReference>
<evidence type="ECO:0000313" key="2">
    <source>
        <dbReference type="EMBL" id="KKP59545.1"/>
    </source>
</evidence>
<name>A0A0G0D8E2_9BACT</name>
<dbReference type="PANTHER" id="PTHR34047:SF8">
    <property type="entry name" value="PROTEIN YKFC"/>
    <property type="match status" value="1"/>
</dbReference>